<organism evidence="2 3">
    <name type="scientific">Liparis tanakae</name>
    <name type="common">Tanaka's snailfish</name>
    <dbReference type="NCBI Taxonomy" id="230148"/>
    <lineage>
        <taxon>Eukaryota</taxon>
        <taxon>Metazoa</taxon>
        <taxon>Chordata</taxon>
        <taxon>Craniata</taxon>
        <taxon>Vertebrata</taxon>
        <taxon>Euteleostomi</taxon>
        <taxon>Actinopterygii</taxon>
        <taxon>Neopterygii</taxon>
        <taxon>Teleostei</taxon>
        <taxon>Neoteleostei</taxon>
        <taxon>Acanthomorphata</taxon>
        <taxon>Eupercaria</taxon>
        <taxon>Perciformes</taxon>
        <taxon>Cottioidei</taxon>
        <taxon>Cottales</taxon>
        <taxon>Liparidae</taxon>
        <taxon>Liparis</taxon>
    </lineage>
</organism>
<comment type="caution">
    <text evidence="2">The sequence shown here is derived from an EMBL/GenBank/DDBJ whole genome shotgun (WGS) entry which is preliminary data.</text>
</comment>
<protein>
    <submittedName>
        <fullName evidence="2">Uncharacterized protein</fullName>
    </submittedName>
</protein>
<gene>
    <name evidence="2" type="ORF">EYF80_039526</name>
</gene>
<dbReference type="AlphaFoldDB" id="A0A4Z2GAK1"/>
<feature type="compositionally biased region" description="Polar residues" evidence="1">
    <location>
        <begin position="1"/>
        <end position="11"/>
    </location>
</feature>
<dbReference type="Proteomes" id="UP000314294">
    <property type="component" value="Unassembled WGS sequence"/>
</dbReference>
<proteinExistence type="predicted"/>
<sequence length="61" mass="7206">MESVADSSTEYQRVHLGPSRRADPDHIDRSWMHINDVTLEMTERERKMDVKSTEGRRGEFE</sequence>
<evidence type="ECO:0000313" key="2">
    <source>
        <dbReference type="EMBL" id="TNN50241.1"/>
    </source>
</evidence>
<accession>A0A4Z2GAK1</accession>
<evidence type="ECO:0000256" key="1">
    <source>
        <dbReference type="SAM" id="MobiDB-lite"/>
    </source>
</evidence>
<dbReference type="EMBL" id="SRLO01000625">
    <property type="protein sequence ID" value="TNN50241.1"/>
    <property type="molecule type" value="Genomic_DNA"/>
</dbReference>
<name>A0A4Z2GAK1_9TELE</name>
<keyword evidence="3" id="KW-1185">Reference proteome</keyword>
<reference evidence="2 3" key="1">
    <citation type="submission" date="2019-03" db="EMBL/GenBank/DDBJ databases">
        <title>First draft genome of Liparis tanakae, snailfish: a comprehensive survey of snailfish specific genes.</title>
        <authorList>
            <person name="Kim W."/>
            <person name="Song I."/>
            <person name="Jeong J.-H."/>
            <person name="Kim D."/>
            <person name="Kim S."/>
            <person name="Ryu S."/>
            <person name="Song J.Y."/>
            <person name="Lee S.K."/>
        </authorList>
    </citation>
    <scope>NUCLEOTIDE SEQUENCE [LARGE SCALE GENOMIC DNA]</scope>
    <source>
        <tissue evidence="2">Muscle</tissue>
    </source>
</reference>
<evidence type="ECO:0000313" key="3">
    <source>
        <dbReference type="Proteomes" id="UP000314294"/>
    </source>
</evidence>
<feature type="region of interest" description="Disordered" evidence="1">
    <location>
        <begin position="1"/>
        <end position="27"/>
    </location>
</feature>